<proteinExistence type="predicted"/>
<dbReference type="EMBL" id="AP018338">
    <property type="protein sequence ID" value="BBA07935.1"/>
    <property type="molecule type" value="Genomic_DNA"/>
</dbReference>
<dbReference type="AlphaFoldDB" id="A0A224A3G3"/>
<sequence length="51" mass="5608">MIAKKGTKLGILGNTGANIEVFIISIEIITNKTAVTSNLSRSIFNIFFFLF</sequence>
<accession>A0A224A3G3</accession>
<reference evidence="1 2" key="1">
    <citation type="submission" date="2017-07" db="EMBL/GenBank/DDBJ databases">
        <title>Whole genome sequence of Streptococcus tigurinus, strain osk_001, isolated from post-mortem material.</title>
        <authorList>
            <person name="Yoshizawa H."/>
            <person name="Motooka D."/>
            <person name="Katada R."/>
            <person name="Matsumoto Y."/>
            <person name="Nakamura S."/>
            <person name="Morii E."/>
            <person name="Iida T."/>
            <person name="Matsumoto H."/>
        </authorList>
    </citation>
    <scope>NUCLEOTIDE SEQUENCE [LARGE SCALE GENOMIC DNA]</scope>
    <source>
        <strain evidence="2">osk_001</strain>
    </source>
</reference>
<name>A0A224A3G3_STROR</name>
<evidence type="ECO:0000313" key="1">
    <source>
        <dbReference type="EMBL" id="BBA07935.1"/>
    </source>
</evidence>
<gene>
    <name evidence="1" type="ORF">STO1_003310</name>
</gene>
<evidence type="ECO:0000313" key="2">
    <source>
        <dbReference type="Proteomes" id="UP000218665"/>
    </source>
</evidence>
<dbReference type="Proteomes" id="UP000218665">
    <property type="component" value="Chromosome"/>
</dbReference>
<organism evidence="1 2">
    <name type="scientific">Streptococcus oralis subsp. tigurinus</name>
    <dbReference type="NCBI Taxonomy" id="1077464"/>
    <lineage>
        <taxon>Bacteria</taxon>
        <taxon>Bacillati</taxon>
        <taxon>Bacillota</taxon>
        <taxon>Bacilli</taxon>
        <taxon>Lactobacillales</taxon>
        <taxon>Streptococcaceae</taxon>
        <taxon>Streptococcus</taxon>
    </lineage>
</organism>
<protein>
    <submittedName>
        <fullName evidence="1">Uncharacterized protein</fullName>
    </submittedName>
</protein>